<dbReference type="PANTHER" id="PTHR30582">
    <property type="entry name" value="L,D-TRANSPEPTIDASE"/>
    <property type="match status" value="1"/>
</dbReference>
<accession>A0A370HNC0</accession>
<dbReference type="EMBL" id="QQBB01000003">
    <property type="protein sequence ID" value="RDI60038.1"/>
    <property type="molecule type" value="Genomic_DNA"/>
</dbReference>
<evidence type="ECO:0000313" key="10">
    <source>
        <dbReference type="EMBL" id="RDI60038.1"/>
    </source>
</evidence>
<dbReference type="PANTHER" id="PTHR30582:SF2">
    <property type="entry name" value="L,D-TRANSPEPTIDASE YCIB-RELATED"/>
    <property type="match status" value="1"/>
</dbReference>
<evidence type="ECO:0000256" key="4">
    <source>
        <dbReference type="ARBA" id="ARBA00022960"/>
    </source>
</evidence>
<evidence type="ECO:0000256" key="7">
    <source>
        <dbReference type="PROSITE-ProRule" id="PRU01373"/>
    </source>
</evidence>
<dbReference type="InterPro" id="IPR038063">
    <property type="entry name" value="Transpep_catalytic_dom"/>
</dbReference>
<keyword evidence="4 7" id="KW-0133">Cell shape</keyword>
<evidence type="ECO:0000259" key="9">
    <source>
        <dbReference type="PROSITE" id="PS52029"/>
    </source>
</evidence>
<proteinExistence type="inferred from homology"/>
<comment type="pathway">
    <text evidence="1 7">Cell wall biogenesis; peptidoglycan biosynthesis.</text>
</comment>
<dbReference type="GO" id="GO:0071555">
    <property type="term" value="P:cell wall organization"/>
    <property type="evidence" value="ECO:0007669"/>
    <property type="project" value="UniProtKB-UniRule"/>
</dbReference>
<feature type="chain" id="PRO_5016563167" evidence="8">
    <location>
        <begin position="29"/>
        <end position="190"/>
    </location>
</feature>
<dbReference type="Gene3D" id="2.40.440.10">
    <property type="entry name" value="L,D-transpeptidase catalytic domain-like"/>
    <property type="match status" value="1"/>
</dbReference>
<dbReference type="GO" id="GO:0018104">
    <property type="term" value="P:peptidoglycan-protein cross-linking"/>
    <property type="evidence" value="ECO:0007669"/>
    <property type="project" value="TreeGrafter"/>
</dbReference>
<evidence type="ECO:0000313" key="11">
    <source>
        <dbReference type="Proteomes" id="UP000254925"/>
    </source>
</evidence>
<evidence type="ECO:0000256" key="2">
    <source>
        <dbReference type="ARBA" id="ARBA00005992"/>
    </source>
</evidence>
<organism evidence="10 11">
    <name type="scientific">Microvirga subterranea</name>
    <dbReference type="NCBI Taxonomy" id="186651"/>
    <lineage>
        <taxon>Bacteria</taxon>
        <taxon>Pseudomonadati</taxon>
        <taxon>Pseudomonadota</taxon>
        <taxon>Alphaproteobacteria</taxon>
        <taxon>Hyphomicrobiales</taxon>
        <taxon>Methylobacteriaceae</taxon>
        <taxon>Microvirga</taxon>
    </lineage>
</organism>
<dbReference type="GO" id="GO:0016740">
    <property type="term" value="F:transferase activity"/>
    <property type="evidence" value="ECO:0007669"/>
    <property type="project" value="UniProtKB-KW"/>
</dbReference>
<dbReference type="GO" id="GO:0005576">
    <property type="term" value="C:extracellular region"/>
    <property type="evidence" value="ECO:0007669"/>
    <property type="project" value="TreeGrafter"/>
</dbReference>
<feature type="signal peptide" evidence="8">
    <location>
        <begin position="1"/>
        <end position="28"/>
    </location>
</feature>
<keyword evidence="3" id="KW-0808">Transferase</keyword>
<keyword evidence="5 7" id="KW-0573">Peptidoglycan synthesis</keyword>
<dbReference type="SUPFAM" id="SSF141523">
    <property type="entry name" value="L,D-transpeptidase catalytic domain-like"/>
    <property type="match status" value="1"/>
</dbReference>
<feature type="active site" description="Nucleophile" evidence="7">
    <location>
        <position position="119"/>
    </location>
</feature>
<dbReference type="AlphaFoldDB" id="A0A370HNC0"/>
<evidence type="ECO:0000256" key="5">
    <source>
        <dbReference type="ARBA" id="ARBA00022984"/>
    </source>
</evidence>
<sequence>MRRRQMRRVSSFLVLLIAASSSVFPATAAEVRIVVDKTTQRMTVSVDGTERYSWRVSTGMTSYATPAGSFTPSRLAREHYSKEWDNAPMPHSIFFTDAGHAIHGSQAVGRLGSPASHGCVRLAPRNASALFNLVSAEGLENTRIEVIGVDPIGTAFGAGNGAVGEYGHLTSFDPLTDGIMAGAPAARRRP</sequence>
<evidence type="ECO:0000256" key="3">
    <source>
        <dbReference type="ARBA" id="ARBA00022679"/>
    </source>
</evidence>
<feature type="domain" description="L,D-TPase catalytic" evidence="9">
    <location>
        <begin position="31"/>
        <end position="147"/>
    </location>
</feature>
<dbReference type="Proteomes" id="UP000254925">
    <property type="component" value="Unassembled WGS sequence"/>
</dbReference>
<protein>
    <submittedName>
        <fullName evidence="10">L,D-transpeptidase-like protein</fullName>
    </submittedName>
</protein>
<dbReference type="CDD" id="cd16913">
    <property type="entry name" value="YkuD_like"/>
    <property type="match status" value="1"/>
</dbReference>
<dbReference type="Pfam" id="PF03734">
    <property type="entry name" value="YkuD"/>
    <property type="match status" value="1"/>
</dbReference>
<keyword evidence="6 7" id="KW-0961">Cell wall biogenesis/degradation</keyword>
<gene>
    <name evidence="10" type="ORF">DES45_103297</name>
</gene>
<evidence type="ECO:0000256" key="1">
    <source>
        <dbReference type="ARBA" id="ARBA00004752"/>
    </source>
</evidence>
<feature type="active site" description="Proton donor/acceptor" evidence="7">
    <location>
        <position position="103"/>
    </location>
</feature>
<comment type="similarity">
    <text evidence="2">Belongs to the YkuD family.</text>
</comment>
<name>A0A370HNC0_9HYPH</name>
<dbReference type="PROSITE" id="PS52029">
    <property type="entry name" value="LD_TPASE"/>
    <property type="match status" value="1"/>
</dbReference>
<reference evidence="10 11" key="1">
    <citation type="submission" date="2018-07" db="EMBL/GenBank/DDBJ databases">
        <title>Genomic Encyclopedia of Type Strains, Phase IV (KMG-IV): sequencing the most valuable type-strain genomes for metagenomic binning, comparative biology and taxonomic classification.</title>
        <authorList>
            <person name="Goeker M."/>
        </authorList>
    </citation>
    <scope>NUCLEOTIDE SEQUENCE [LARGE SCALE GENOMIC DNA]</scope>
    <source>
        <strain evidence="10 11">DSM 14364</strain>
    </source>
</reference>
<comment type="caution">
    <text evidence="10">The sequence shown here is derived from an EMBL/GenBank/DDBJ whole genome shotgun (WGS) entry which is preliminary data.</text>
</comment>
<keyword evidence="8" id="KW-0732">Signal</keyword>
<dbReference type="InterPro" id="IPR005490">
    <property type="entry name" value="LD_TPept_cat_dom"/>
</dbReference>
<dbReference type="UniPathway" id="UPA00219"/>
<dbReference type="GO" id="GO:0071972">
    <property type="term" value="F:peptidoglycan L,D-transpeptidase activity"/>
    <property type="evidence" value="ECO:0007669"/>
    <property type="project" value="TreeGrafter"/>
</dbReference>
<dbReference type="GO" id="GO:0008360">
    <property type="term" value="P:regulation of cell shape"/>
    <property type="evidence" value="ECO:0007669"/>
    <property type="project" value="UniProtKB-UniRule"/>
</dbReference>
<dbReference type="InterPro" id="IPR050979">
    <property type="entry name" value="LD-transpeptidase"/>
</dbReference>
<evidence type="ECO:0000256" key="8">
    <source>
        <dbReference type="SAM" id="SignalP"/>
    </source>
</evidence>
<evidence type="ECO:0000256" key="6">
    <source>
        <dbReference type="ARBA" id="ARBA00023316"/>
    </source>
</evidence>
<keyword evidence="11" id="KW-1185">Reference proteome</keyword>